<keyword evidence="1" id="KW-0812">Transmembrane</keyword>
<dbReference type="EMBL" id="CP159534">
    <property type="protein sequence ID" value="XCJ68561.1"/>
    <property type="molecule type" value="Genomic_DNA"/>
</dbReference>
<feature type="transmembrane region" description="Helical" evidence="1">
    <location>
        <begin position="525"/>
        <end position="544"/>
    </location>
</feature>
<dbReference type="Pfam" id="PF05729">
    <property type="entry name" value="NACHT"/>
    <property type="match status" value="1"/>
</dbReference>
<feature type="transmembrane region" description="Helical" evidence="1">
    <location>
        <begin position="497"/>
        <end position="519"/>
    </location>
</feature>
<dbReference type="PROSITE" id="PS50837">
    <property type="entry name" value="NACHT"/>
    <property type="match status" value="1"/>
</dbReference>
<dbReference type="InterPro" id="IPR027417">
    <property type="entry name" value="P-loop_NTPase"/>
</dbReference>
<gene>
    <name evidence="3" type="ORF">ABII15_00705</name>
</gene>
<evidence type="ECO:0000256" key="1">
    <source>
        <dbReference type="SAM" id="Phobius"/>
    </source>
</evidence>
<dbReference type="Gene3D" id="3.40.50.300">
    <property type="entry name" value="P-loop containing nucleotide triphosphate hydrolases"/>
    <property type="match status" value="1"/>
</dbReference>
<name>A0AAU8IJZ3_9ACTN</name>
<organism evidence="3">
    <name type="scientific">Streptomyces tabacisoli</name>
    <dbReference type="NCBI Taxonomy" id="3156398"/>
    <lineage>
        <taxon>Bacteria</taxon>
        <taxon>Bacillati</taxon>
        <taxon>Actinomycetota</taxon>
        <taxon>Actinomycetes</taxon>
        <taxon>Kitasatosporales</taxon>
        <taxon>Streptomycetaceae</taxon>
        <taxon>Streptomyces</taxon>
    </lineage>
</organism>
<reference evidence="3" key="1">
    <citation type="submission" date="2024-06" db="EMBL/GenBank/DDBJ databases">
        <title>Streptomyces sp. strain HUAS MG91 genome sequences.</title>
        <authorList>
            <person name="Mo P."/>
        </authorList>
    </citation>
    <scope>NUCLEOTIDE SEQUENCE</scope>
    <source>
        <strain evidence="3">HUAS MG91</strain>
    </source>
</reference>
<proteinExistence type="predicted"/>
<dbReference type="SUPFAM" id="SSF52540">
    <property type="entry name" value="P-loop containing nucleoside triphosphate hydrolases"/>
    <property type="match status" value="1"/>
</dbReference>
<sequence length="671" mass="72561">MLELGGRRQRRRWVIIAVLCGTIVAASAAYAVRQIAHGGLEPGDTAGLLSLPLGAAGLVAAVVALRKPVAGNDGEQARGWAITLARQVQDGESRVWRQLLGDDTRRINLRYVLEPDGSRVAEAPVTGQVFAEAQGPTAVPDVLEYYRTTRPKRLAITGEAGAGKTVLALELLLALLEDRKDDDPVPVRVPLTLWDTDRQSLSDLMAQRLVDAYDWPPRMAASLVEHGRVIPVLDGLDEMDPLLPTGAPDPHAPRAGAVLEALNAYQQGRHGGPFILTSRLDHYNALTAGTRLLDAARVTIAPVGITHARTYLADRALDLPRWQPLLDHLATRPTSALTTMLSTPWRLCLVATVYHRAGGPDELLAFTDASALEEHLLARYLPATTAVARGAQRYSPRDVHLWLHHLAVHLSTEGPSGQAGDEATDISLLRLWPFVGRTRVLRAEALLNATITLLPLPLAWTTPRPGLLALIIGIFSLVTSLGTLFTHAQPAAQHLDWHLTVMKLLYITTAPCIGLLVGLLFGGPIALGLGVTFGLFLGVIAAITGEPSRAATPRGVLRGEILYAVAYATVTGVTFGSAIGLAYGTSYGVAIGIWIAFSTFWTNGTPATRRYLVFLLCSFRRLPFRLARFLDWAASAGLLRYSGPAYQYRHRELQRWLAAHSAPPPSVPTHL</sequence>
<feature type="transmembrane region" description="Helical" evidence="1">
    <location>
        <begin position="440"/>
        <end position="460"/>
    </location>
</feature>
<keyword evidence="1" id="KW-1133">Transmembrane helix</keyword>
<dbReference type="RefSeq" id="WP_353940247.1">
    <property type="nucleotide sequence ID" value="NZ_CP159534.1"/>
</dbReference>
<feature type="transmembrane region" description="Helical" evidence="1">
    <location>
        <begin position="556"/>
        <end position="575"/>
    </location>
</feature>
<dbReference type="AlphaFoldDB" id="A0AAU8IJZ3"/>
<feature type="transmembrane region" description="Helical" evidence="1">
    <location>
        <begin position="45"/>
        <end position="65"/>
    </location>
</feature>
<feature type="transmembrane region" description="Helical" evidence="1">
    <location>
        <begin position="581"/>
        <end position="601"/>
    </location>
</feature>
<dbReference type="InterPro" id="IPR007111">
    <property type="entry name" value="NACHT_NTPase"/>
</dbReference>
<feature type="transmembrane region" description="Helical" evidence="1">
    <location>
        <begin position="466"/>
        <end position="485"/>
    </location>
</feature>
<keyword evidence="1" id="KW-0472">Membrane</keyword>
<feature type="domain" description="NACHT" evidence="2">
    <location>
        <begin position="152"/>
        <end position="239"/>
    </location>
</feature>
<evidence type="ECO:0000313" key="3">
    <source>
        <dbReference type="EMBL" id="XCJ68561.1"/>
    </source>
</evidence>
<accession>A0AAU8IJZ3</accession>
<dbReference type="KEGG" id="stac:ABII15_00705"/>
<evidence type="ECO:0000259" key="2">
    <source>
        <dbReference type="PROSITE" id="PS50837"/>
    </source>
</evidence>
<feature type="transmembrane region" description="Helical" evidence="1">
    <location>
        <begin position="12"/>
        <end position="33"/>
    </location>
</feature>
<protein>
    <submittedName>
        <fullName evidence="3">NACHT domain-containing protein</fullName>
    </submittedName>
</protein>